<dbReference type="GO" id="GO:0000278">
    <property type="term" value="P:mitotic cell cycle"/>
    <property type="evidence" value="ECO:0007669"/>
    <property type="project" value="TreeGrafter"/>
</dbReference>
<feature type="compositionally biased region" description="Polar residues" evidence="1">
    <location>
        <begin position="188"/>
        <end position="197"/>
    </location>
</feature>
<reference evidence="4" key="1">
    <citation type="submission" date="2020-05" db="EMBL/GenBank/DDBJ databases">
        <title>Mycena genomes resolve the evolution of fungal bioluminescence.</title>
        <authorList>
            <person name="Tsai I.J."/>
        </authorList>
    </citation>
    <scope>NUCLEOTIDE SEQUENCE</scope>
    <source>
        <strain evidence="4">171206Taipei</strain>
    </source>
</reference>
<feature type="domain" description="HTH myb-type" evidence="3">
    <location>
        <begin position="91"/>
        <end position="145"/>
    </location>
</feature>
<dbReference type="Pfam" id="PF00249">
    <property type="entry name" value="Myb_DNA-binding"/>
    <property type="match status" value="1"/>
</dbReference>
<feature type="region of interest" description="Disordered" evidence="1">
    <location>
        <begin position="188"/>
        <end position="217"/>
    </location>
</feature>
<dbReference type="InterPro" id="IPR001005">
    <property type="entry name" value="SANT/Myb"/>
</dbReference>
<dbReference type="OrthoDB" id="2143914at2759"/>
<feature type="domain" description="Myb-like" evidence="2">
    <location>
        <begin position="142"/>
        <end position="193"/>
    </location>
</feature>
<sequence>MFVCDGHPATSPPQILKSPSPMLPYSYSYSPQSQTTRERRQWTQEEDALLRQAVDREEPGNPTPSKWHAIAQHVPQRTNKDCRKRWYAKMNSDVVKGGWAPDEDARLLQAINVYGTRWSLVASMVQTRNSDQCAKRWCDTLNPAIDRTAWTSSQDDLLIQAVAEYGKVWTKIVQMYFPGRTGLAAKNRYNSVTRSEGSSSSRRRSSPDSTPSPSADLDASDAEFAEAFMQASVQAGYTRPAPYPISRPHSRLAHGDFHAVSGRNAGMAGYAPSEDLFAAPSAHGRTAGYFSSTSPSPSLAPATAYPSPPTPLPPHQYGYNNASYDTPPGAFHLSNDHRAQARAPASPWGPY</sequence>
<keyword evidence="5" id="KW-1185">Reference proteome</keyword>
<dbReference type="GO" id="GO:0005634">
    <property type="term" value="C:nucleus"/>
    <property type="evidence" value="ECO:0007669"/>
    <property type="project" value="TreeGrafter"/>
</dbReference>
<feature type="domain" description="HTH myb-type" evidence="3">
    <location>
        <begin position="39"/>
        <end position="86"/>
    </location>
</feature>
<dbReference type="EMBL" id="JACAZF010000008">
    <property type="protein sequence ID" value="KAF7297544.1"/>
    <property type="molecule type" value="Genomic_DNA"/>
</dbReference>
<dbReference type="Proteomes" id="UP000636479">
    <property type="component" value="Unassembled WGS sequence"/>
</dbReference>
<dbReference type="CDD" id="cd00167">
    <property type="entry name" value="SANT"/>
    <property type="match status" value="3"/>
</dbReference>
<evidence type="ECO:0000259" key="2">
    <source>
        <dbReference type="PROSITE" id="PS50090"/>
    </source>
</evidence>
<dbReference type="PROSITE" id="PS51294">
    <property type="entry name" value="HTH_MYB"/>
    <property type="match status" value="3"/>
</dbReference>
<dbReference type="GeneID" id="59349007"/>
<dbReference type="GO" id="GO:0000978">
    <property type="term" value="F:RNA polymerase II cis-regulatory region sequence-specific DNA binding"/>
    <property type="evidence" value="ECO:0007669"/>
    <property type="project" value="TreeGrafter"/>
</dbReference>
<dbReference type="AlphaFoldDB" id="A0A8H6SDR1"/>
<evidence type="ECO:0000259" key="3">
    <source>
        <dbReference type="PROSITE" id="PS51294"/>
    </source>
</evidence>
<dbReference type="PANTHER" id="PTHR45614">
    <property type="entry name" value="MYB PROTEIN-RELATED"/>
    <property type="match status" value="1"/>
</dbReference>
<dbReference type="InterPro" id="IPR050560">
    <property type="entry name" value="MYB_TF"/>
</dbReference>
<feature type="domain" description="HTH myb-type" evidence="3">
    <location>
        <begin position="147"/>
        <end position="197"/>
    </location>
</feature>
<feature type="region of interest" description="Disordered" evidence="1">
    <location>
        <begin position="1"/>
        <end position="21"/>
    </location>
</feature>
<feature type="compositionally biased region" description="Low complexity" evidence="1">
    <location>
        <begin position="291"/>
        <end position="305"/>
    </location>
</feature>
<dbReference type="PROSITE" id="PS50090">
    <property type="entry name" value="MYB_LIKE"/>
    <property type="match status" value="3"/>
</dbReference>
<proteinExistence type="predicted"/>
<dbReference type="InterPro" id="IPR017930">
    <property type="entry name" value="Myb_dom"/>
</dbReference>
<protein>
    <submittedName>
        <fullName evidence="4">Uncharacterized protein</fullName>
    </submittedName>
</protein>
<dbReference type="RefSeq" id="XP_037217903.1">
    <property type="nucleotide sequence ID" value="XM_037366491.1"/>
</dbReference>
<feature type="domain" description="Myb-like" evidence="2">
    <location>
        <begin position="34"/>
        <end position="90"/>
    </location>
</feature>
<dbReference type="PANTHER" id="PTHR45614:SF199">
    <property type="entry name" value="MYB-LIKE TRANSCRIPTION FACTOR (EUROFUNG)-RELATED"/>
    <property type="match status" value="1"/>
</dbReference>
<evidence type="ECO:0000313" key="4">
    <source>
        <dbReference type="EMBL" id="KAF7297544.1"/>
    </source>
</evidence>
<feature type="region of interest" description="Disordered" evidence="1">
    <location>
        <begin position="287"/>
        <end position="351"/>
    </location>
</feature>
<dbReference type="SUPFAM" id="SSF46689">
    <property type="entry name" value="Homeodomain-like"/>
    <property type="match status" value="2"/>
</dbReference>
<dbReference type="InterPro" id="IPR009057">
    <property type="entry name" value="Homeodomain-like_sf"/>
</dbReference>
<dbReference type="SMART" id="SM00717">
    <property type="entry name" value="SANT"/>
    <property type="match status" value="3"/>
</dbReference>
<dbReference type="Pfam" id="PF13921">
    <property type="entry name" value="Myb_DNA-bind_6"/>
    <property type="match status" value="1"/>
</dbReference>
<evidence type="ECO:0000256" key="1">
    <source>
        <dbReference type="SAM" id="MobiDB-lite"/>
    </source>
</evidence>
<comment type="caution">
    <text evidence="4">The sequence shown here is derived from an EMBL/GenBank/DDBJ whole genome shotgun (WGS) entry which is preliminary data.</text>
</comment>
<accession>A0A8H6SDR1</accession>
<dbReference type="Gene3D" id="1.10.10.60">
    <property type="entry name" value="Homeodomain-like"/>
    <property type="match status" value="3"/>
</dbReference>
<dbReference type="GO" id="GO:0000981">
    <property type="term" value="F:DNA-binding transcription factor activity, RNA polymerase II-specific"/>
    <property type="evidence" value="ECO:0007669"/>
    <property type="project" value="TreeGrafter"/>
</dbReference>
<feature type="domain" description="Myb-like" evidence="2">
    <location>
        <begin position="91"/>
        <end position="141"/>
    </location>
</feature>
<evidence type="ECO:0000313" key="5">
    <source>
        <dbReference type="Proteomes" id="UP000636479"/>
    </source>
</evidence>
<name>A0A8H6SDR1_9AGAR</name>
<gene>
    <name evidence="4" type="ORF">MIND_00988600</name>
</gene>
<organism evidence="4 5">
    <name type="scientific">Mycena indigotica</name>
    <dbReference type="NCBI Taxonomy" id="2126181"/>
    <lineage>
        <taxon>Eukaryota</taxon>
        <taxon>Fungi</taxon>
        <taxon>Dikarya</taxon>
        <taxon>Basidiomycota</taxon>
        <taxon>Agaricomycotina</taxon>
        <taxon>Agaricomycetes</taxon>
        <taxon>Agaricomycetidae</taxon>
        <taxon>Agaricales</taxon>
        <taxon>Marasmiineae</taxon>
        <taxon>Mycenaceae</taxon>
        <taxon>Mycena</taxon>
    </lineage>
</organism>
<dbReference type="GO" id="GO:0045944">
    <property type="term" value="P:positive regulation of transcription by RNA polymerase II"/>
    <property type="evidence" value="ECO:0007669"/>
    <property type="project" value="TreeGrafter"/>
</dbReference>
<feature type="compositionally biased region" description="Low complexity" evidence="1">
    <location>
        <begin position="207"/>
        <end position="217"/>
    </location>
</feature>